<dbReference type="NCBIfam" id="TIGR00755">
    <property type="entry name" value="ksgA"/>
    <property type="match status" value="1"/>
</dbReference>
<dbReference type="InterPro" id="IPR011530">
    <property type="entry name" value="rRNA_adenine_dimethylase"/>
</dbReference>
<dbReference type="PANTHER" id="PTHR11727">
    <property type="entry name" value="DIMETHYLADENOSINE TRANSFERASE"/>
    <property type="match status" value="1"/>
</dbReference>
<evidence type="ECO:0000256" key="1">
    <source>
        <dbReference type="ARBA" id="ARBA00022490"/>
    </source>
</evidence>
<dbReference type="InterPro" id="IPR020598">
    <property type="entry name" value="rRNA_Ade_methylase_Trfase_N"/>
</dbReference>
<dbReference type="GO" id="GO:0005829">
    <property type="term" value="C:cytosol"/>
    <property type="evidence" value="ECO:0007669"/>
    <property type="project" value="TreeGrafter"/>
</dbReference>
<keyword evidence="3 7" id="KW-0489">Methyltransferase</keyword>
<dbReference type="Pfam" id="PF00398">
    <property type="entry name" value="RrnaAD"/>
    <property type="match status" value="1"/>
</dbReference>
<feature type="binding site" evidence="7 8">
    <location>
        <position position="51"/>
    </location>
    <ligand>
        <name>S-adenosyl-L-methionine</name>
        <dbReference type="ChEBI" id="CHEBI:59789"/>
    </ligand>
</feature>
<evidence type="ECO:0000259" key="9">
    <source>
        <dbReference type="PROSITE" id="PS50175"/>
    </source>
</evidence>
<dbReference type="InterPro" id="IPR023165">
    <property type="entry name" value="rRNA_Ade_diMease-like_C"/>
</dbReference>
<dbReference type="PROSITE" id="PS50175">
    <property type="entry name" value="ASP_PROT_RETROV"/>
    <property type="match status" value="1"/>
</dbReference>
<evidence type="ECO:0000256" key="4">
    <source>
        <dbReference type="ARBA" id="ARBA00022679"/>
    </source>
</evidence>
<organism evidence="10 11">
    <name type="scientific">Parvularcula dongshanensis</name>
    <dbReference type="NCBI Taxonomy" id="1173995"/>
    <lineage>
        <taxon>Bacteria</taxon>
        <taxon>Pseudomonadati</taxon>
        <taxon>Pseudomonadota</taxon>
        <taxon>Alphaproteobacteria</taxon>
        <taxon>Parvularculales</taxon>
        <taxon>Parvularculaceae</taxon>
        <taxon>Parvularcula</taxon>
    </lineage>
</organism>
<name>A0A840I505_9PROT</name>
<reference evidence="10 11" key="1">
    <citation type="submission" date="2020-08" db="EMBL/GenBank/DDBJ databases">
        <title>Genomic Encyclopedia of Type Strains, Phase IV (KMG-IV): sequencing the most valuable type-strain genomes for metagenomic binning, comparative biology and taxonomic classification.</title>
        <authorList>
            <person name="Goeker M."/>
        </authorList>
    </citation>
    <scope>NUCLEOTIDE SEQUENCE [LARGE SCALE GENOMIC DNA]</scope>
    <source>
        <strain evidence="10 11">DSM 102850</strain>
    </source>
</reference>
<evidence type="ECO:0000256" key="8">
    <source>
        <dbReference type="PROSITE-ProRule" id="PRU01026"/>
    </source>
</evidence>
<keyword evidence="1 7" id="KW-0963">Cytoplasm</keyword>
<evidence type="ECO:0000256" key="3">
    <source>
        <dbReference type="ARBA" id="ARBA00022603"/>
    </source>
</evidence>
<keyword evidence="2 7" id="KW-0698">rRNA processing</keyword>
<comment type="subcellular location">
    <subcellularLocation>
        <location evidence="7">Cytoplasm</location>
    </subcellularLocation>
</comment>
<keyword evidence="4 7" id="KW-0808">Transferase</keyword>
<dbReference type="EC" id="2.1.1.182" evidence="7"/>
<dbReference type="InterPro" id="IPR029063">
    <property type="entry name" value="SAM-dependent_MTases_sf"/>
</dbReference>
<dbReference type="GO" id="GO:0004190">
    <property type="term" value="F:aspartic-type endopeptidase activity"/>
    <property type="evidence" value="ECO:0007669"/>
    <property type="project" value="InterPro"/>
</dbReference>
<evidence type="ECO:0000256" key="5">
    <source>
        <dbReference type="ARBA" id="ARBA00022691"/>
    </source>
</evidence>
<evidence type="ECO:0000256" key="2">
    <source>
        <dbReference type="ARBA" id="ARBA00022552"/>
    </source>
</evidence>
<feature type="binding site" evidence="7 8">
    <location>
        <position position="72"/>
    </location>
    <ligand>
        <name>S-adenosyl-L-methionine</name>
        <dbReference type="ChEBI" id="CHEBI:59789"/>
    </ligand>
</feature>
<evidence type="ECO:0000256" key="7">
    <source>
        <dbReference type="HAMAP-Rule" id="MF_00607"/>
    </source>
</evidence>
<feature type="binding site" evidence="7 8">
    <location>
        <position position="24"/>
    </location>
    <ligand>
        <name>S-adenosyl-L-methionine</name>
        <dbReference type="ChEBI" id="CHEBI:59789"/>
    </ligand>
</feature>
<dbReference type="InterPro" id="IPR001737">
    <property type="entry name" value="KsgA/Erm"/>
</dbReference>
<keyword evidence="6 7" id="KW-0694">RNA-binding</keyword>
<dbReference type="Gene3D" id="3.40.50.150">
    <property type="entry name" value="Vaccinia Virus protein VP39"/>
    <property type="match status" value="1"/>
</dbReference>
<sequence length="274" mass="29847">MSLPPLREVIAEHGLAARKGLGQHFLLDLNLTAKIARLTEAGPGDVVLEVGPGPGGLTRALLDTGADVVAIERDRRIPPILAQMAEAYEGRLSWAEADALAADETALLPRTPAVIASNLPYNISTELLVKWLTVRPRWWSRCVLMFQREVGERILAEPGSKTYGRLSVLAQAASVPRLGFYLPARAFTPPPKVDSAVLVFDDKPLPPYLPALERVTQAAFSQRRKMVRSSLKPVFGPRLEEALEAADVIETARAEAIPVAAYEKLSAWLTASEM</sequence>
<comment type="similarity">
    <text evidence="7">Belongs to the class I-like SAM-binding methyltransferase superfamily. rRNA adenine N(6)-methyltransferase family. RsmA subfamily.</text>
</comment>
<comment type="catalytic activity">
    <reaction evidence="7">
        <text>adenosine(1518)/adenosine(1519) in 16S rRNA + 4 S-adenosyl-L-methionine = N(6)-dimethyladenosine(1518)/N(6)-dimethyladenosine(1519) in 16S rRNA + 4 S-adenosyl-L-homocysteine + 4 H(+)</text>
        <dbReference type="Rhea" id="RHEA:19609"/>
        <dbReference type="Rhea" id="RHEA-COMP:10232"/>
        <dbReference type="Rhea" id="RHEA-COMP:10233"/>
        <dbReference type="ChEBI" id="CHEBI:15378"/>
        <dbReference type="ChEBI" id="CHEBI:57856"/>
        <dbReference type="ChEBI" id="CHEBI:59789"/>
        <dbReference type="ChEBI" id="CHEBI:74411"/>
        <dbReference type="ChEBI" id="CHEBI:74493"/>
        <dbReference type="EC" id="2.1.1.182"/>
    </reaction>
</comment>
<accession>A0A840I505</accession>
<dbReference type="RefSeq" id="WP_183817871.1">
    <property type="nucleotide sequence ID" value="NZ_JACHOB010000003.1"/>
</dbReference>
<comment type="caution">
    <text evidence="10">The sequence shown here is derived from an EMBL/GenBank/DDBJ whole genome shotgun (WGS) entry which is preliminary data.</text>
</comment>
<dbReference type="InterPro" id="IPR001995">
    <property type="entry name" value="Peptidase_A2_cat"/>
</dbReference>
<dbReference type="EMBL" id="JACHOB010000003">
    <property type="protein sequence ID" value="MBB4659363.1"/>
    <property type="molecule type" value="Genomic_DNA"/>
</dbReference>
<dbReference type="PANTHER" id="PTHR11727:SF7">
    <property type="entry name" value="DIMETHYLADENOSINE TRANSFERASE-RELATED"/>
    <property type="match status" value="1"/>
</dbReference>
<dbReference type="GO" id="GO:0006508">
    <property type="term" value="P:proteolysis"/>
    <property type="evidence" value="ECO:0007669"/>
    <property type="project" value="InterPro"/>
</dbReference>
<dbReference type="HAMAP" id="MF_00607">
    <property type="entry name" value="16SrRNA_methyltr_A"/>
    <property type="match status" value="1"/>
</dbReference>
<evidence type="ECO:0000256" key="6">
    <source>
        <dbReference type="ARBA" id="ARBA00022884"/>
    </source>
</evidence>
<evidence type="ECO:0000313" key="10">
    <source>
        <dbReference type="EMBL" id="MBB4659363.1"/>
    </source>
</evidence>
<dbReference type="GO" id="GO:0052908">
    <property type="term" value="F:16S rRNA (adenine(1518)-N(6)/adenine(1519)-N(6))-dimethyltransferase activity"/>
    <property type="evidence" value="ECO:0007669"/>
    <property type="project" value="UniProtKB-EC"/>
</dbReference>
<dbReference type="PROSITE" id="PS51689">
    <property type="entry name" value="SAM_RNA_A_N6_MT"/>
    <property type="match status" value="1"/>
</dbReference>
<dbReference type="AlphaFoldDB" id="A0A840I505"/>
<protein>
    <recommendedName>
        <fullName evidence="7">Ribosomal RNA small subunit methyltransferase A</fullName>
        <ecNumber evidence="7">2.1.1.182</ecNumber>
    </recommendedName>
    <alternativeName>
        <fullName evidence="7">16S rRNA (adenine(1518)-N(6)/adenine(1519)-N(6))-dimethyltransferase</fullName>
    </alternativeName>
    <alternativeName>
        <fullName evidence="7">16S rRNA dimethyladenosine transferase</fullName>
    </alternativeName>
    <alternativeName>
        <fullName evidence="7">16S rRNA dimethylase</fullName>
    </alternativeName>
    <alternativeName>
        <fullName evidence="7">S-adenosylmethionine-6-N', N'-adenosyl(rRNA) dimethyltransferase</fullName>
    </alternativeName>
</protein>
<feature type="binding site" evidence="7 8">
    <location>
        <position position="26"/>
    </location>
    <ligand>
        <name>S-adenosyl-L-methionine</name>
        <dbReference type="ChEBI" id="CHEBI:59789"/>
    </ligand>
</feature>
<dbReference type="Gene3D" id="1.10.8.100">
    <property type="entry name" value="Ribosomal RNA adenine dimethylase-like, domain 2"/>
    <property type="match status" value="1"/>
</dbReference>
<feature type="domain" description="Peptidase A2" evidence="9">
    <location>
        <begin position="58"/>
        <end position="73"/>
    </location>
</feature>
<dbReference type="PROSITE" id="PS01131">
    <property type="entry name" value="RRNA_A_DIMETH"/>
    <property type="match status" value="1"/>
</dbReference>
<keyword evidence="11" id="KW-1185">Reference proteome</keyword>
<comment type="function">
    <text evidence="7">Specifically dimethylates two adjacent adenosines (A1518 and A1519) in the loop of a conserved hairpin near the 3'-end of 16S rRNA in the 30S particle. May play a critical role in biogenesis of 30S subunits.</text>
</comment>
<dbReference type="InterPro" id="IPR020596">
    <property type="entry name" value="rRNA_Ade_Mease_Trfase_CS"/>
</dbReference>
<keyword evidence="5 7" id="KW-0949">S-adenosyl-L-methionine</keyword>
<dbReference type="GO" id="GO:0003723">
    <property type="term" value="F:RNA binding"/>
    <property type="evidence" value="ECO:0007669"/>
    <property type="project" value="UniProtKB-UniRule"/>
</dbReference>
<dbReference type="SUPFAM" id="SSF53335">
    <property type="entry name" value="S-adenosyl-L-methionine-dependent methyltransferases"/>
    <property type="match status" value="1"/>
</dbReference>
<proteinExistence type="inferred from homology"/>
<evidence type="ECO:0000313" key="11">
    <source>
        <dbReference type="Proteomes" id="UP000563524"/>
    </source>
</evidence>
<feature type="binding site" evidence="7 8">
    <location>
        <position position="98"/>
    </location>
    <ligand>
        <name>S-adenosyl-L-methionine</name>
        <dbReference type="ChEBI" id="CHEBI:59789"/>
    </ligand>
</feature>
<dbReference type="Proteomes" id="UP000563524">
    <property type="component" value="Unassembled WGS sequence"/>
</dbReference>
<feature type="binding site" evidence="7 8">
    <location>
        <position position="118"/>
    </location>
    <ligand>
        <name>S-adenosyl-L-methionine</name>
        <dbReference type="ChEBI" id="CHEBI:59789"/>
    </ligand>
</feature>
<dbReference type="SMART" id="SM00650">
    <property type="entry name" value="rADc"/>
    <property type="match status" value="1"/>
</dbReference>
<gene>
    <name evidence="7" type="primary">rsmA</name>
    <name evidence="7" type="synonym">ksgA</name>
    <name evidence="10" type="ORF">GGQ59_001888</name>
</gene>